<dbReference type="InterPro" id="IPR007227">
    <property type="entry name" value="Cell_shape_determining_MreD"/>
</dbReference>
<feature type="transmembrane region" description="Helical" evidence="8">
    <location>
        <begin position="30"/>
        <end position="51"/>
    </location>
</feature>
<proteinExistence type="inferred from homology"/>
<evidence type="ECO:0000256" key="8">
    <source>
        <dbReference type="SAM" id="Phobius"/>
    </source>
</evidence>
<dbReference type="Pfam" id="PF04093">
    <property type="entry name" value="MreD"/>
    <property type="match status" value="1"/>
</dbReference>
<sequence>MKRLYITLILFLLLILEGVALEILPNKWLIGSFLIVPHWVLVWLIIIALFYDKQETHHAVVFAAIFGFLIDTVYTGILGVYMFTYAVTIYLIHGVSRFLQVNFFSTMLFVILGVAIVDISIESIYYVMGIIQISWQDYVVHRLFPTIVANLLFLFSLSIGDEANKKME</sequence>
<evidence type="ECO:0000256" key="6">
    <source>
        <dbReference type="ARBA" id="ARBA00022989"/>
    </source>
</evidence>
<evidence type="ECO:0000256" key="2">
    <source>
        <dbReference type="ARBA" id="ARBA00007776"/>
    </source>
</evidence>
<organism evidence="9 10">
    <name type="scientific">Paracerasibacillus soli</name>
    <dbReference type="NCBI Taxonomy" id="480284"/>
    <lineage>
        <taxon>Bacteria</taxon>
        <taxon>Bacillati</taxon>
        <taxon>Bacillota</taxon>
        <taxon>Bacilli</taxon>
        <taxon>Bacillales</taxon>
        <taxon>Bacillaceae</taxon>
        <taxon>Paracerasibacillus</taxon>
    </lineage>
</organism>
<comment type="similarity">
    <text evidence="2">Belongs to the MreD family.</text>
</comment>
<dbReference type="Proteomes" id="UP001275315">
    <property type="component" value="Unassembled WGS sequence"/>
</dbReference>
<evidence type="ECO:0000256" key="3">
    <source>
        <dbReference type="ARBA" id="ARBA00022475"/>
    </source>
</evidence>
<keyword evidence="4 8" id="KW-0812">Transmembrane</keyword>
<feature type="transmembrane region" description="Helical" evidence="8">
    <location>
        <begin position="103"/>
        <end position="127"/>
    </location>
</feature>
<accession>A0ABU5CT36</accession>
<feature type="transmembrane region" description="Helical" evidence="8">
    <location>
        <begin position="58"/>
        <end position="83"/>
    </location>
</feature>
<evidence type="ECO:0000313" key="10">
    <source>
        <dbReference type="Proteomes" id="UP001275315"/>
    </source>
</evidence>
<name>A0ABU5CT36_9BACI</name>
<evidence type="ECO:0000313" key="9">
    <source>
        <dbReference type="EMBL" id="MDY0408580.1"/>
    </source>
</evidence>
<evidence type="ECO:0000256" key="7">
    <source>
        <dbReference type="ARBA" id="ARBA00023136"/>
    </source>
</evidence>
<keyword evidence="6 8" id="KW-1133">Transmembrane helix</keyword>
<comment type="caution">
    <text evidence="9">The sequence shown here is derived from an EMBL/GenBank/DDBJ whole genome shotgun (WGS) entry which is preliminary data.</text>
</comment>
<keyword evidence="7 8" id="KW-0472">Membrane</keyword>
<keyword evidence="5" id="KW-0133">Cell shape</keyword>
<dbReference type="RefSeq" id="WP_320379304.1">
    <property type="nucleotide sequence ID" value="NZ_JAWDIQ010000001.1"/>
</dbReference>
<feature type="transmembrane region" description="Helical" evidence="8">
    <location>
        <begin position="139"/>
        <end position="159"/>
    </location>
</feature>
<keyword evidence="3" id="KW-1003">Cell membrane</keyword>
<evidence type="ECO:0000256" key="1">
    <source>
        <dbReference type="ARBA" id="ARBA00004651"/>
    </source>
</evidence>
<comment type="subcellular location">
    <subcellularLocation>
        <location evidence="1">Cell membrane</location>
        <topology evidence="1">Multi-pass membrane protein</topology>
    </subcellularLocation>
</comment>
<dbReference type="NCBIfam" id="TIGR03426">
    <property type="entry name" value="shape_MreD"/>
    <property type="match status" value="1"/>
</dbReference>
<evidence type="ECO:0000256" key="5">
    <source>
        <dbReference type="ARBA" id="ARBA00022960"/>
    </source>
</evidence>
<keyword evidence="10" id="KW-1185">Reference proteome</keyword>
<gene>
    <name evidence="9" type="primary">mreD</name>
    <name evidence="9" type="ORF">RWD45_08440</name>
</gene>
<evidence type="ECO:0000256" key="4">
    <source>
        <dbReference type="ARBA" id="ARBA00022692"/>
    </source>
</evidence>
<reference evidence="9 10" key="1">
    <citation type="submission" date="2023-10" db="EMBL/GenBank/DDBJ databases">
        <title>Virgibacillus soli CC-YMP-6 genome.</title>
        <authorList>
            <person name="Miliotis G."/>
            <person name="Sengupta P."/>
            <person name="Hameed A."/>
            <person name="Chuvochina M."/>
            <person name="Mcdonagh F."/>
            <person name="Simpson A.C."/>
            <person name="Singh N.K."/>
            <person name="Rekha P.D."/>
            <person name="Raman K."/>
            <person name="Hugenholtz P."/>
            <person name="Venkateswaran K."/>
        </authorList>
    </citation>
    <scope>NUCLEOTIDE SEQUENCE [LARGE SCALE GENOMIC DNA]</scope>
    <source>
        <strain evidence="9 10">CC-YMP-6</strain>
    </source>
</reference>
<dbReference type="EMBL" id="JAWDIQ010000001">
    <property type="protein sequence ID" value="MDY0408580.1"/>
    <property type="molecule type" value="Genomic_DNA"/>
</dbReference>
<protein>
    <submittedName>
        <fullName evidence="9">Rod shape-determining protein MreD</fullName>
    </submittedName>
</protein>